<accession>A0A068EQ10</accession>
<reference evidence="1 2" key="1">
    <citation type="journal article" date="2014" name="Emerg. Infect. Dis.">
        <title>Genetic relatedness of dolphin rhabdovirus with fish rhabdoviruses.</title>
        <authorList>
            <person name="Siegers J.Y."/>
            <person name="van de Bildt M.W."/>
            <person name="van Elk C.E."/>
            <person name="Schurch A.C."/>
            <person name="Tordo N."/>
            <person name="Kuiken T."/>
            <person name="Bodewes R."/>
            <person name="Osterhaus A.D."/>
        </authorList>
    </citation>
    <scope>NUCLEOTIDE SEQUENCE [LARGE SCALE GENOMIC DNA]</scope>
    <source>
        <strain evidence="1">PxV1 1992</strain>
    </source>
</reference>
<evidence type="ECO:0000313" key="1">
    <source>
        <dbReference type="EMBL" id="AID53190.1"/>
    </source>
</evidence>
<dbReference type="OrthoDB" id="15018at10239"/>
<sequence length="219" mass="25421">MFKSKALSLFRKTPKDKTMNRKDKSPVKRVMKYNEVADSEDGFPLFKPIPEGTYYRHITLKVNFKLSIVTKEPIENLMEIYLIGQHILDNYNGPARSKPMYLALMIGGFNGLEKSHQTSRITCYEREFHGPIDFPYYRRDPIDWVIMPLSTAYECSMKGHTEVTVYASLTPTNMTGPSLAQFCEGHPRMRKPPILDTLTNFKIDTKLKNEEWHLDMSQC</sequence>
<dbReference type="EMBL" id="KF958252">
    <property type="protein sequence ID" value="AID53190.1"/>
    <property type="molecule type" value="Viral_cRNA"/>
</dbReference>
<keyword evidence="2" id="KW-1185">Reference proteome</keyword>
<dbReference type="KEGG" id="vg:21011922"/>
<dbReference type="RefSeq" id="YP_009094474.1">
    <property type="nucleotide sequence ID" value="NC_025406.1"/>
</dbReference>
<proteinExistence type="predicted"/>
<dbReference type="GeneID" id="21011922"/>
<name>A0A068EQ10_9RHAB</name>
<organism evidence="1 2">
    <name type="scientific">Dolphin rhabdovirus</name>
    <dbReference type="NCBI Taxonomy" id="1511639"/>
    <lineage>
        <taxon>Viruses</taxon>
        <taxon>Riboviria</taxon>
        <taxon>Orthornavirae</taxon>
        <taxon>Negarnaviricota</taxon>
        <taxon>Haploviricotina</taxon>
        <taxon>Monjiviricetes</taxon>
        <taxon>Mononegavirales</taxon>
        <taxon>Rhabdoviridae</taxon>
        <taxon>Alpharhabdovirinae</taxon>
        <taxon>Cetarhavirus</taxon>
        <taxon>Cetarhavirus laganorhynchus</taxon>
    </lineage>
</organism>
<protein>
    <submittedName>
        <fullName evidence="1">Matrix protein</fullName>
    </submittedName>
</protein>
<evidence type="ECO:0000313" key="2">
    <source>
        <dbReference type="Proteomes" id="UP000097858"/>
    </source>
</evidence>
<dbReference type="Proteomes" id="UP000097858">
    <property type="component" value="Segment"/>
</dbReference>